<evidence type="ECO:0000313" key="8">
    <source>
        <dbReference type="Proteomes" id="UP000017836"/>
    </source>
</evidence>
<dbReference type="Gramene" id="ERN05868">
    <property type="protein sequence ID" value="ERN05868"/>
    <property type="gene ID" value="AMTR_s00006p00264510"/>
</dbReference>
<proteinExistence type="inferred from homology"/>
<dbReference type="EMBL" id="KI393980">
    <property type="protein sequence ID" value="ERN05868.1"/>
    <property type="molecule type" value="Genomic_DNA"/>
</dbReference>
<evidence type="ECO:0000256" key="1">
    <source>
        <dbReference type="ARBA" id="ARBA00004123"/>
    </source>
</evidence>
<name>W1PD40_AMBTC</name>
<dbReference type="eggNOG" id="KOG2274">
    <property type="taxonomic scope" value="Eukaryota"/>
</dbReference>
<reference evidence="8" key="1">
    <citation type="journal article" date="2013" name="Science">
        <title>The Amborella genome and the evolution of flowering plants.</title>
        <authorList>
            <consortium name="Amborella Genome Project"/>
        </authorList>
    </citation>
    <scope>NUCLEOTIDE SEQUENCE [LARGE SCALE GENOMIC DNA]</scope>
</reference>
<keyword evidence="8" id="KW-1185">Reference proteome</keyword>
<sequence>MEAPNVIDQDQQWLLNCLTATLDTDRDVRSFAEASLQQASLQPGFGVALSKVTVNRDIPLGLPAVLLKQFVKQHWQEDDPNYIQPVVSPAEKALIRNLLPLALDDPHGKICVAVGMAVASIAQYDWPEQWPELMPFLLKLISDQTNMNGVRGSLRCLVVLSGDLDDTVVPTLVPVLFPCLYNIVSSSHVYDKNMRRKALSIFHSCASTLGAMTGVYKTETMQLMMPMIKAWMEQFSCVLQPPMRTEDPDDWSIRMEVLKCLIQLVQNFPSLAKEEFTIILASLWKTFVSCLRVYELSAIRGTDDPYSGRVDSEGGDVSLEAFVIQLFEFLLTIVGDSKLVKVVGCNLIELVYYTIDFLQMTEEQVQTWSSDANQYVADEDDVTYSCRVSGILLLEEVVNAYEEEGIKAILEAVQKRSRESSEAKASGAADWWKLREAAIFALGSLSESFHGEQVDGVTLGFKDLLEHILTEDVQIRAHEYPFLHARAFWAVAKFSSVVGRRIHEQYLYAAMKAIASDSRSPVIIGACRALSQLLPESSPEIVQPHIMGLLSAVTELLKQASDETLHLVLETLQAAIKAGSSASSALEPILSPLILNMWVHYVSDPFISIDLVEVLEAIKNVPGCLQPLVSRILPSIAPVLENPQQQPEGLVAGSLDILTMLLKNAPVEVVKVAFEVCFNSIIKIVIQSEDHGEMQNATECLAAFVLGGKAELLSWGGDPGFTLRSLLDAASRLLDPNLDSSGSLFVGSYILQLILHMPSQMAQHIRDLVAAIVRRMESCQIAGLKSALLLVLARLVHLSAPNVGHFIDLMISLPAKGHDNALPYVMSEWTKQQGEMQGAYQIKVTTTALALLLSSQHAELAKISVQGHLIKSSAGIVTRSKAKLAPDQWTLMPLPAKILALLADVLIEIQEQVLSGDDVDSDWEELEAEGETRLDILHSVRALSNKRPTIDQLDAMKSVFNENQDDDYEDDFVKGVDPLNEINLSVYLVDFLKTFSSTNKPSFDLLCQSLTDAQRSAIHAVVK</sequence>
<evidence type="ECO:0000256" key="3">
    <source>
        <dbReference type="ARBA" id="ARBA00022448"/>
    </source>
</evidence>
<dbReference type="Pfam" id="PF25758">
    <property type="entry name" value="TPR_IPO11"/>
    <property type="match status" value="1"/>
</dbReference>
<dbReference type="InterPro" id="IPR011989">
    <property type="entry name" value="ARM-like"/>
</dbReference>
<dbReference type="SUPFAM" id="SSF48371">
    <property type="entry name" value="ARM repeat"/>
    <property type="match status" value="1"/>
</dbReference>
<dbReference type="InterPro" id="IPR016024">
    <property type="entry name" value="ARM-type_fold"/>
</dbReference>
<dbReference type="PROSITE" id="PS50166">
    <property type="entry name" value="IMPORTIN_B_NT"/>
    <property type="match status" value="1"/>
</dbReference>
<dbReference type="GO" id="GO:0031267">
    <property type="term" value="F:small GTPase binding"/>
    <property type="evidence" value="ECO:0007669"/>
    <property type="project" value="InterPro"/>
</dbReference>
<protein>
    <recommendedName>
        <fullName evidence="6">Importin N-terminal domain-containing protein</fullName>
    </recommendedName>
</protein>
<dbReference type="InterPro" id="IPR056840">
    <property type="entry name" value="HEAT_IPO9_central"/>
</dbReference>
<dbReference type="GO" id="GO:0005635">
    <property type="term" value="C:nuclear envelope"/>
    <property type="evidence" value="ECO:0000318"/>
    <property type="project" value="GO_Central"/>
</dbReference>
<evidence type="ECO:0000256" key="2">
    <source>
        <dbReference type="ARBA" id="ARBA00007991"/>
    </source>
</evidence>
<keyword evidence="4" id="KW-0653">Protein transport</keyword>
<dbReference type="HOGENOM" id="CLU_008920_1_0_1"/>
<dbReference type="PANTHER" id="PTHR10997">
    <property type="entry name" value="IMPORTIN-7, 8, 11"/>
    <property type="match status" value="1"/>
</dbReference>
<dbReference type="SMART" id="SM00913">
    <property type="entry name" value="IBN_N"/>
    <property type="match status" value="1"/>
</dbReference>
<dbReference type="GO" id="GO:0006606">
    <property type="term" value="P:protein import into nucleus"/>
    <property type="evidence" value="ECO:0000318"/>
    <property type="project" value="GO_Central"/>
</dbReference>
<comment type="similarity">
    <text evidence="2">Belongs to the importin beta family.</text>
</comment>
<keyword evidence="3" id="KW-0813">Transport</keyword>
<dbReference type="InterPro" id="IPR001494">
    <property type="entry name" value="Importin-beta_N"/>
</dbReference>
<dbReference type="STRING" id="13333.W1PD40"/>
<dbReference type="AlphaFoldDB" id="W1PD40"/>
<dbReference type="Pfam" id="PF03810">
    <property type="entry name" value="IBN_N"/>
    <property type="match status" value="1"/>
</dbReference>
<dbReference type="OMA" id="NPDQYTI"/>
<evidence type="ECO:0000313" key="7">
    <source>
        <dbReference type="EMBL" id="ERN05868.1"/>
    </source>
</evidence>
<accession>W1PD40</accession>
<organism evidence="7 8">
    <name type="scientific">Amborella trichopoda</name>
    <dbReference type="NCBI Taxonomy" id="13333"/>
    <lineage>
        <taxon>Eukaryota</taxon>
        <taxon>Viridiplantae</taxon>
        <taxon>Streptophyta</taxon>
        <taxon>Embryophyta</taxon>
        <taxon>Tracheophyta</taxon>
        <taxon>Spermatophyta</taxon>
        <taxon>Magnoliopsida</taxon>
        <taxon>Amborellales</taxon>
        <taxon>Amborellaceae</taxon>
        <taxon>Amborella</taxon>
    </lineage>
</organism>
<keyword evidence="5" id="KW-0539">Nucleus</keyword>
<evidence type="ECO:0000259" key="6">
    <source>
        <dbReference type="PROSITE" id="PS50166"/>
    </source>
</evidence>
<evidence type="ECO:0000256" key="4">
    <source>
        <dbReference type="ARBA" id="ARBA00022927"/>
    </source>
</evidence>
<dbReference type="InterPro" id="IPR058669">
    <property type="entry name" value="TPR_IPO7/11-like"/>
</dbReference>
<evidence type="ECO:0000256" key="5">
    <source>
        <dbReference type="ARBA" id="ARBA00023242"/>
    </source>
</evidence>
<dbReference type="Pfam" id="PF25018">
    <property type="entry name" value="HEAT_IPO9_c"/>
    <property type="match status" value="1"/>
</dbReference>
<dbReference type="Proteomes" id="UP000017836">
    <property type="component" value="Unassembled WGS sequence"/>
</dbReference>
<dbReference type="PANTHER" id="PTHR10997:SF9">
    <property type="entry name" value="IMPORTIN-9"/>
    <property type="match status" value="1"/>
</dbReference>
<gene>
    <name evidence="7" type="ORF">AMTR_s00006p00264510</name>
</gene>
<feature type="domain" description="Importin N-terminal" evidence="6">
    <location>
        <begin position="32"/>
        <end position="105"/>
    </location>
</feature>
<dbReference type="GO" id="GO:0005829">
    <property type="term" value="C:cytosol"/>
    <property type="evidence" value="ECO:0000318"/>
    <property type="project" value="GO_Central"/>
</dbReference>
<dbReference type="Gene3D" id="1.25.10.10">
    <property type="entry name" value="Leucine-rich Repeat Variant"/>
    <property type="match status" value="1"/>
</dbReference>
<dbReference type="FunFam" id="1.25.10.10:FF:000459">
    <property type="entry name" value="ARM repeat superfamily protein"/>
    <property type="match status" value="1"/>
</dbReference>
<comment type="subcellular location">
    <subcellularLocation>
        <location evidence="1">Nucleus</location>
    </subcellularLocation>
</comment>